<evidence type="ECO:0000256" key="1">
    <source>
        <dbReference type="SAM" id="MobiDB-lite"/>
    </source>
</evidence>
<dbReference type="EMBL" id="JAVRQU010000004">
    <property type="protein sequence ID" value="KAK5704164.1"/>
    <property type="molecule type" value="Genomic_DNA"/>
</dbReference>
<evidence type="ECO:0000313" key="3">
    <source>
        <dbReference type="Proteomes" id="UP001310594"/>
    </source>
</evidence>
<organism evidence="2 3">
    <name type="scientific">Elasticomyces elasticus</name>
    <dbReference type="NCBI Taxonomy" id="574655"/>
    <lineage>
        <taxon>Eukaryota</taxon>
        <taxon>Fungi</taxon>
        <taxon>Dikarya</taxon>
        <taxon>Ascomycota</taxon>
        <taxon>Pezizomycotina</taxon>
        <taxon>Dothideomycetes</taxon>
        <taxon>Dothideomycetidae</taxon>
        <taxon>Mycosphaerellales</taxon>
        <taxon>Teratosphaeriaceae</taxon>
        <taxon>Elasticomyces</taxon>
    </lineage>
</organism>
<sequence length="239" mass="26275">MADLRRTVLLSTTKKENTGGKSLPQYDGASDEPEDERNDTSPRRETAAPVISPPSAPAHTSAQSLGDADSGTLPFGLHPFPPRRDGPFHTPPTPHIGPADTSSVASEYSPHVLASRRGLNPNANEFEGARAMLLHGAPPGTRDPMDEPPERDDQIGVPVADEEQVARRLRDAIRHAALTYRRLTATHQWEVAAEEMRAVFVRHFGEAYEEEEVRTMTEEPDDPPESEQGDAEDQDDELF</sequence>
<comment type="caution">
    <text evidence="2">The sequence shown here is derived from an EMBL/GenBank/DDBJ whole genome shotgun (WGS) entry which is preliminary data.</text>
</comment>
<protein>
    <submittedName>
        <fullName evidence="2">Uncharacterized protein</fullName>
    </submittedName>
</protein>
<feature type="region of interest" description="Disordered" evidence="1">
    <location>
        <begin position="1"/>
        <end position="159"/>
    </location>
</feature>
<name>A0AAN7WFZ0_9PEZI</name>
<gene>
    <name evidence="2" type="ORF">LTR97_003177</name>
</gene>
<proteinExistence type="predicted"/>
<reference evidence="2" key="1">
    <citation type="submission" date="2023-08" db="EMBL/GenBank/DDBJ databases">
        <title>Black Yeasts Isolated from many extreme environments.</title>
        <authorList>
            <person name="Coleine C."/>
            <person name="Stajich J.E."/>
            <person name="Selbmann L."/>
        </authorList>
    </citation>
    <scope>NUCLEOTIDE SEQUENCE</scope>
    <source>
        <strain evidence="2">CCFEE 5810</strain>
    </source>
</reference>
<evidence type="ECO:0000313" key="2">
    <source>
        <dbReference type="EMBL" id="KAK5704164.1"/>
    </source>
</evidence>
<dbReference type="Proteomes" id="UP001310594">
    <property type="component" value="Unassembled WGS sequence"/>
</dbReference>
<dbReference type="AlphaFoldDB" id="A0AAN7WFZ0"/>
<accession>A0AAN7WFZ0</accession>
<feature type="region of interest" description="Disordered" evidence="1">
    <location>
        <begin position="207"/>
        <end position="239"/>
    </location>
</feature>